<keyword evidence="3" id="KW-1185">Reference proteome</keyword>
<dbReference type="Pfam" id="PF02872">
    <property type="entry name" value="5_nucleotid_C"/>
    <property type="match status" value="1"/>
</dbReference>
<feature type="domain" description="5'-Nucleotidase C-terminal" evidence="1">
    <location>
        <begin position="76"/>
        <end position="213"/>
    </location>
</feature>
<dbReference type="RefSeq" id="WP_083570701.1">
    <property type="nucleotide sequence ID" value="NZ_FQUM01000004.1"/>
</dbReference>
<dbReference type="PRINTS" id="PR01607">
    <property type="entry name" value="APYRASEFAMLY"/>
</dbReference>
<sequence length="254" mass="28597">MQRSFSYIVLITWFLLAWSCKTQYVTTSLKKSNHEVVNAAVPLDSQLVSIYLPYKSVLEKDMSRVISVSEQEMVKDRPESSLTNFLADMMLKEGAEIAAGLNKDIRPDISFLNYGGIRTFLPRGEITVHNIFELMPFENEVVFIQLSGEQVQEFLNYVAENGGNSVGGIRFKISENKAANVEIGGKPLSEKELYWLVTNDYVAAGGDGFDVFTRRKEFVAGNVKIRDVIIAHLEKELDNGRQISAKPDGRIVYE</sequence>
<dbReference type="GO" id="GO:0009166">
    <property type="term" value="P:nucleotide catabolic process"/>
    <property type="evidence" value="ECO:0007669"/>
    <property type="project" value="InterPro"/>
</dbReference>
<dbReference type="Gene3D" id="3.90.780.10">
    <property type="entry name" value="5'-Nucleotidase, C-terminal domain"/>
    <property type="match status" value="1"/>
</dbReference>
<dbReference type="GO" id="GO:0030288">
    <property type="term" value="C:outer membrane-bounded periplasmic space"/>
    <property type="evidence" value="ECO:0007669"/>
    <property type="project" value="TreeGrafter"/>
</dbReference>
<organism evidence="2 3">
    <name type="scientific">Mariniphaga anaerophila</name>
    <dbReference type="NCBI Taxonomy" id="1484053"/>
    <lineage>
        <taxon>Bacteria</taxon>
        <taxon>Pseudomonadati</taxon>
        <taxon>Bacteroidota</taxon>
        <taxon>Bacteroidia</taxon>
        <taxon>Marinilabiliales</taxon>
        <taxon>Prolixibacteraceae</taxon>
        <taxon>Mariniphaga</taxon>
    </lineage>
</organism>
<gene>
    <name evidence="2" type="ORF">SAMN05444274_104412</name>
</gene>
<reference evidence="2 3" key="1">
    <citation type="submission" date="2016-11" db="EMBL/GenBank/DDBJ databases">
        <authorList>
            <person name="Jaros S."/>
            <person name="Januszkiewicz K."/>
            <person name="Wedrychowicz H."/>
        </authorList>
    </citation>
    <scope>NUCLEOTIDE SEQUENCE [LARGE SCALE GENOMIC DNA]</scope>
    <source>
        <strain evidence="2 3">DSM 26910</strain>
    </source>
</reference>
<dbReference type="OrthoDB" id="4762412at2"/>
<protein>
    <submittedName>
        <fullName evidence="2">5'-nucleotidase, C-terminal domain</fullName>
    </submittedName>
</protein>
<dbReference type="PANTHER" id="PTHR11575:SF24">
    <property type="entry name" value="5'-NUCLEOTIDASE"/>
    <property type="match status" value="1"/>
</dbReference>
<evidence type="ECO:0000259" key="1">
    <source>
        <dbReference type="Pfam" id="PF02872"/>
    </source>
</evidence>
<proteinExistence type="predicted"/>
<dbReference type="STRING" id="1484053.SAMN05444274_104412"/>
<accession>A0A1M5APC3</accession>
<evidence type="ECO:0000313" key="2">
    <source>
        <dbReference type="EMBL" id="SHF32014.1"/>
    </source>
</evidence>
<dbReference type="EMBL" id="FQUM01000004">
    <property type="protein sequence ID" value="SHF32014.1"/>
    <property type="molecule type" value="Genomic_DNA"/>
</dbReference>
<dbReference type="InterPro" id="IPR008334">
    <property type="entry name" value="5'-Nucleotdase_C"/>
</dbReference>
<name>A0A1M5APC3_9BACT</name>
<evidence type="ECO:0000313" key="3">
    <source>
        <dbReference type="Proteomes" id="UP000184164"/>
    </source>
</evidence>
<dbReference type="AlphaFoldDB" id="A0A1M5APC3"/>
<dbReference type="PANTHER" id="PTHR11575">
    <property type="entry name" value="5'-NUCLEOTIDASE-RELATED"/>
    <property type="match status" value="1"/>
</dbReference>
<dbReference type="InterPro" id="IPR036907">
    <property type="entry name" value="5'-Nucleotdase_C_sf"/>
</dbReference>
<dbReference type="InterPro" id="IPR006179">
    <property type="entry name" value="5_nucleotidase/apyrase"/>
</dbReference>
<dbReference type="SUPFAM" id="SSF55816">
    <property type="entry name" value="5'-nucleotidase (syn. UDP-sugar hydrolase), C-terminal domain"/>
    <property type="match status" value="1"/>
</dbReference>
<dbReference type="GO" id="GO:0016787">
    <property type="term" value="F:hydrolase activity"/>
    <property type="evidence" value="ECO:0007669"/>
    <property type="project" value="InterPro"/>
</dbReference>
<dbReference type="Proteomes" id="UP000184164">
    <property type="component" value="Unassembled WGS sequence"/>
</dbReference>